<evidence type="ECO:0000256" key="1">
    <source>
        <dbReference type="ARBA" id="ARBA00004651"/>
    </source>
</evidence>
<dbReference type="Pfam" id="PF02687">
    <property type="entry name" value="FtsX"/>
    <property type="match status" value="1"/>
</dbReference>
<protein>
    <submittedName>
        <fullName evidence="10">Putative permease</fullName>
    </submittedName>
</protein>
<dbReference type="InterPro" id="IPR051447">
    <property type="entry name" value="Lipoprotein-release_system"/>
</dbReference>
<evidence type="ECO:0000256" key="7">
    <source>
        <dbReference type="SAM" id="Phobius"/>
    </source>
</evidence>
<name>A0A0H2ZK77_PSEAB</name>
<dbReference type="GO" id="GO:0044874">
    <property type="term" value="P:lipoprotein localization to outer membrane"/>
    <property type="evidence" value="ECO:0007669"/>
    <property type="project" value="TreeGrafter"/>
</dbReference>
<dbReference type="PANTHER" id="PTHR30489:SF0">
    <property type="entry name" value="LIPOPROTEIN-RELEASING SYSTEM TRANSMEMBRANE PROTEIN LOLE"/>
    <property type="match status" value="1"/>
</dbReference>
<feature type="domain" description="ABC3 transporter permease C-terminal" evidence="8">
    <location>
        <begin position="274"/>
        <end position="391"/>
    </location>
</feature>
<dbReference type="EMBL" id="CP000438">
    <property type="protein sequence ID" value="ABJ15029.1"/>
    <property type="molecule type" value="Genomic_DNA"/>
</dbReference>
<feature type="transmembrane region" description="Helical" evidence="7">
    <location>
        <begin position="307"/>
        <end position="340"/>
    </location>
</feature>
<dbReference type="PANTHER" id="PTHR30489">
    <property type="entry name" value="LIPOPROTEIN-RELEASING SYSTEM TRANSMEMBRANE PROTEIN LOLE"/>
    <property type="match status" value="1"/>
</dbReference>
<keyword evidence="6 7" id="KW-0472">Membrane</keyword>
<evidence type="ECO:0000256" key="4">
    <source>
        <dbReference type="ARBA" id="ARBA00022692"/>
    </source>
</evidence>
<dbReference type="InterPro" id="IPR025857">
    <property type="entry name" value="MacB_PCD"/>
</dbReference>
<evidence type="ECO:0000256" key="5">
    <source>
        <dbReference type="ARBA" id="ARBA00022989"/>
    </source>
</evidence>
<proteinExistence type="inferred from homology"/>
<dbReference type="InterPro" id="IPR003838">
    <property type="entry name" value="ABC3_permease_C"/>
</dbReference>
<reference evidence="10 11" key="1">
    <citation type="journal article" date="2006" name="Genome Biol.">
        <title>Genomic analysis reveals that Pseudomonas aeruginosa virulence is combinatorial.</title>
        <authorList>
            <person name="Lee D.G."/>
            <person name="Urbach J.M."/>
            <person name="Wu G."/>
            <person name="Liberati N.T."/>
            <person name="Feinbaum R.L."/>
            <person name="Miyata S."/>
            <person name="Diggins L.T."/>
            <person name="He J."/>
            <person name="Saucier M."/>
            <person name="Deziel E."/>
            <person name="Friedman L."/>
            <person name="Li L."/>
            <person name="Grills G."/>
            <person name="Montgomery K."/>
            <person name="Kucherlapati R."/>
            <person name="Rahme L.G."/>
            <person name="Ausubel F.M."/>
        </authorList>
    </citation>
    <scope>NUCLEOTIDE SEQUENCE [LARGE SCALE GENOMIC DNA]</scope>
    <source>
        <strain evidence="10 11">UCBPP-PA14</strain>
    </source>
</reference>
<dbReference type="BioCyc" id="PAER208963:G1G74-75-MONOMER"/>
<dbReference type="GO" id="GO:0098797">
    <property type="term" value="C:plasma membrane protein complex"/>
    <property type="evidence" value="ECO:0007669"/>
    <property type="project" value="TreeGrafter"/>
</dbReference>
<evidence type="ECO:0000259" key="8">
    <source>
        <dbReference type="Pfam" id="PF02687"/>
    </source>
</evidence>
<feature type="transmembrane region" description="Helical" evidence="7">
    <location>
        <begin position="360"/>
        <end position="381"/>
    </location>
</feature>
<dbReference type="Proteomes" id="UP000000653">
    <property type="component" value="Chromosome"/>
</dbReference>
<keyword evidence="4 7" id="KW-0812">Transmembrane</keyword>
<comment type="similarity">
    <text evidence="2">Belongs to the ABC-4 integral membrane protein family. LolC/E subfamily.</text>
</comment>
<feature type="transmembrane region" description="Helical" evidence="7">
    <location>
        <begin position="20"/>
        <end position="41"/>
    </location>
</feature>
<organism evidence="10 11">
    <name type="scientific">Pseudomonas aeruginosa (strain UCBPP-PA14)</name>
    <dbReference type="NCBI Taxonomy" id="208963"/>
    <lineage>
        <taxon>Bacteria</taxon>
        <taxon>Pseudomonadati</taxon>
        <taxon>Pseudomonadota</taxon>
        <taxon>Gammaproteobacteria</taxon>
        <taxon>Pseudomonadales</taxon>
        <taxon>Pseudomonadaceae</taxon>
        <taxon>Pseudomonas</taxon>
    </lineage>
</organism>
<evidence type="ECO:0000256" key="3">
    <source>
        <dbReference type="ARBA" id="ARBA00022475"/>
    </source>
</evidence>
<evidence type="ECO:0000256" key="2">
    <source>
        <dbReference type="ARBA" id="ARBA00005236"/>
    </source>
</evidence>
<evidence type="ECO:0000313" key="11">
    <source>
        <dbReference type="Proteomes" id="UP000000653"/>
    </source>
</evidence>
<evidence type="ECO:0000313" key="10">
    <source>
        <dbReference type="EMBL" id="ABJ15029.1"/>
    </source>
</evidence>
<evidence type="ECO:0000259" key="9">
    <source>
        <dbReference type="Pfam" id="PF12704"/>
    </source>
</evidence>
<feature type="domain" description="MacB-like periplasmic core" evidence="9">
    <location>
        <begin position="22"/>
        <end position="198"/>
    </location>
</feature>
<keyword evidence="5 7" id="KW-1133">Transmembrane helix</keyword>
<gene>
    <name evidence="10" type="ordered locus">PA14_00850</name>
</gene>
<dbReference type="RefSeq" id="WP_003136958.1">
    <property type="nucleotide sequence ID" value="NC_008463.1"/>
</dbReference>
<accession>A0A0H2ZK77</accession>
<dbReference type="KEGG" id="pau:PA14_00850"/>
<dbReference type="HOGENOM" id="CLU_056171_0_0_6"/>
<keyword evidence="3" id="KW-1003">Cell membrane</keyword>
<feature type="transmembrane region" description="Helical" evidence="7">
    <location>
        <begin position="270"/>
        <end position="295"/>
    </location>
</feature>
<evidence type="ECO:0000256" key="6">
    <source>
        <dbReference type="ARBA" id="ARBA00023136"/>
    </source>
</evidence>
<comment type="subcellular location">
    <subcellularLocation>
        <location evidence="1">Cell membrane</location>
        <topology evidence="1">Multi-pass membrane protein</topology>
    </subcellularLocation>
</comment>
<dbReference type="AlphaFoldDB" id="A0A0H2ZK77"/>
<sequence length="399" mass="42233">MRAGLLLSLAWADYRGEARLSLCAIFALAAVITPLLVLFGLKYGLVSTLTERLERAPSVREIIPVGGARYRAEDIAALAARADVAFAVPRTRQIAATADLSGGGETALSVEMIPSAAGDPLLAGLPQPDRPTRVVLSHGAAEKLGAQPGERIVARIGRRMDGQAQSQRLELEVLAVLPQERFARDALFAPLALLEAAEDYRDGRAVAAYGWPGKAGETPRARIYPGFRLYARDLDAVEGLRRHFVASGVEVATQAEAIAQVRSLSRNLGLVFWIVAALAIGGAFAAIAASSLAAVERKRRALAVLRLLGFPTAALVGFVMFLALFSAVFGLFLAGLLYAATAGALNHLFDNQSGEFVCRLLPSHYLTALLATLLCSVLAAASGGWRAARIEAAEGLRDV</sequence>
<dbReference type="Pfam" id="PF12704">
    <property type="entry name" value="MacB_PCD"/>
    <property type="match status" value="1"/>
</dbReference>